<protein>
    <recommendedName>
        <fullName evidence="6">F-box/kelch-repeat protein</fullName>
    </recommendedName>
</protein>
<dbReference type="GO" id="GO:0005634">
    <property type="term" value="C:nucleus"/>
    <property type="evidence" value="ECO:0007669"/>
    <property type="project" value="UniProtKB-ARBA"/>
</dbReference>
<dbReference type="SUPFAM" id="SSF81383">
    <property type="entry name" value="F-box domain"/>
    <property type="match status" value="1"/>
</dbReference>
<feature type="compositionally biased region" description="Polar residues" evidence="3">
    <location>
        <begin position="18"/>
        <end position="30"/>
    </location>
</feature>
<dbReference type="PANTHER" id="PTHR46122:SF5">
    <property type="entry name" value="F-BOX DOMAIN-CONTAINING PROTEIN"/>
    <property type="match status" value="1"/>
</dbReference>
<dbReference type="FunFam" id="2.120.10.80:FF:000007">
    <property type="entry name" value="F-box/kelch-repeat protein SKIP11"/>
    <property type="match status" value="1"/>
</dbReference>
<proteinExistence type="predicted"/>
<keyword evidence="2" id="KW-0677">Repeat</keyword>
<keyword evidence="5" id="KW-1185">Reference proteome</keyword>
<dbReference type="SMART" id="SM00612">
    <property type="entry name" value="Kelch"/>
    <property type="match status" value="3"/>
</dbReference>
<feature type="region of interest" description="Disordered" evidence="3">
    <location>
        <begin position="1"/>
        <end position="41"/>
    </location>
</feature>
<evidence type="ECO:0000313" key="4">
    <source>
        <dbReference type="EMBL" id="KAJ4959654.1"/>
    </source>
</evidence>
<evidence type="ECO:0000256" key="2">
    <source>
        <dbReference type="ARBA" id="ARBA00022737"/>
    </source>
</evidence>
<dbReference type="AlphaFoldDB" id="A0A9Q0H5P2"/>
<organism evidence="4 5">
    <name type="scientific">Protea cynaroides</name>
    <dbReference type="NCBI Taxonomy" id="273540"/>
    <lineage>
        <taxon>Eukaryota</taxon>
        <taxon>Viridiplantae</taxon>
        <taxon>Streptophyta</taxon>
        <taxon>Embryophyta</taxon>
        <taxon>Tracheophyta</taxon>
        <taxon>Spermatophyta</taxon>
        <taxon>Magnoliopsida</taxon>
        <taxon>Proteales</taxon>
        <taxon>Proteaceae</taxon>
        <taxon>Protea</taxon>
    </lineage>
</organism>
<dbReference type="InterPro" id="IPR052439">
    <property type="entry name" value="F-box/Kelch-repeat"/>
</dbReference>
<evidence type="ECO:0000313" key="5">
    <source>
        <dbReference type="Proteomes" id="UP001141806"/>
    </source>
</evidence>
<keyword evidence="1" id="KW-0880">Kelch repeat</keyword>
<dbReference type="OrthoDB" id="191037at2759"/>
<dbReference type="PANTHER" id="PTHR46122">
    <property type="entry name" value="GALACTOSE OXIDASE/KELCH REPEAT PROTEIN-RELATED"/>
    <property type="match status" value="1"/>
</dbReference>
<reference evidence="4" key="1">
    <citation type="journal article" date="2023" name="Plant J.">
        <title>The genome of the king protea, Protea cynaroides.</title>
        <authorList>
            <person name="Chang J."/>
            <person name="Duong T.A."/>
            <person name="Schoeman C."/>
            <person name="Ma X."/>
            <person name="Roodt D."/>
            <person name="Barker N."/>
            <person name="Li Z."/>
            <person name="Van de Peer Y."/>
            <person name="Mizrachi E."/>
        </authorList>
    </citation>
    <scope>NUCLEOTIDE SEQUENCE</scope>
    <source>
        <tissue evidence="4">Young leaves</tissue>
    </source>
</reference>
<evidence type="ECO:0008006" key="6">
    <source>
        <dbReference type="Google" id="ProtNLM"/>
    </source>
</evidence>
<dbReference type="Pfam" id="PF01344">
    <property type="entry name" value="Kelch_1"/>
    <property type="match status" value="2"/>
</dbReference>
<dbReference type="EMBL" id="JAMYWD010000009">
    <property type="protein sequence ID" value="KAJ4959654.1"/>
    <property type="molecule type" value="Genomic_DNA"/>
</dbReference>
<comment type="caution">
    <text evidence="4">The sequence shown here is derived from an EMBL/GenBank/DDBJ whole genome shotgun (WGS) entry which is preliminary data.</text>
</comment>
<evidence type="ECO:0000256" key="3">
    <source>
        <dbReference type="SAM" id="MobiDB-lite"/>
    </source>
</evidence>
<dbReference type="SUPFAM" id="SSF117281">
    <property type="entry name" value="Kelch motif"/>
    <property type="match status" value="1"/>
</dbReference>
<evidence type="ECO:0000256" key="1">
    <source>
        <dbReference type="ARBA" id="ARBA00022441"/>
    </source>
</evidence>
<accession>A0A9Q0H5P2</accession>
<dbReference type="Proteomes" id="UP001141806">
    <property type="component" value="Unassembled WGS sequence"/>
</dbReference>
<gene>
    <name evidence="4" type="ORF">NE237_019564</name>
</gene>
<dbReference type="Gene3D" id="2.120.10.80">
    <property type="entry name" value="Kelch-type beta propeller"/>
    <property type="match status" value="1"/>
</dbReference>
<name>A0A9Q0H5P2_9MAGN</name>
<dbReference type="InterPro" id="IPR036047">
    <property type="entry name" value="F-box-like_dom_sf"/>
</dbReference>
<dbReference type="InterPro" id="IPR006652">
    <property type="entry name" value="Kelch_1"/>
</dbReference>
<sequence length="399" mass="44144">MSNEDGGDDFRSRGGGTSNDTWVGFPSNQGGDDGSSDVEEPQDADYSYVSSLNDELALLILARIPRSDHSKFCSVNKRYLALFKSDELYNIRRAYGIKEASVFMLACGEPHWWAFNRQFTACRKLPVLPSDACFASGDKESFCAGTHLLVSGKEFEGMTIWRYELVKNRWFKGPSMINPRCLFASASCGDVACVAGGIAMGTRGMEILNTAEKYNPEAKKWISLPRMNERRKLCSGCFMDDKFYVIGGQNERGDLTCGEVYDAEKNTWKLIPNMLENSPVLTPSTSRSPPLIASVNNELYSLEPSSNQLKLYLKDTNSWRYLGESPVRADQTRGWGIAFKSLGDRLLVIGGTSPHGTNGMTICTSCPDPNDPGNLKWRVLSCGGNRISHFILNCSVMVA</sequence>
<dbReference type="InterPro" id="IPR015915">
    <property type="entry name" value="Kelch-typ_b-propeller"/>
</dbReference>